<dbReference type="RefSeq" id="WP_018590787.1">
    <property type="nucleotide sequence ID" value="NZ_CP117523.1"/>
</dbReference>
<proteinExistence type="predicted"/>
<dbReference type="Proteomes" id="UP001348492">
    <property type="component" value="Chromosome"/>
</dbReference>
<dbReference type="NCBIfam" id="TIGR01877">
    <property type="entry name" value="cas_cas6"/>
    <property type="match status" value="1"/>
</dbReference>
<evidence type="ECO:0000256" key="1">
    <source>
        <dbReference type="ARBA" id="ARBA00023118"/>
    </source>
</evidence>
<name>A0ABZ2EUZ4_9FIRM</name>
<protein>
    <recommendedName>
        <fullName evidence="2">CRISPR associated protein Cas6 C-terminal domain-containing protein</fullName>
    </recommendedName>
</protein>
<feature type="domain" description="CRISPR associated protein Cas6 C-terminal" evidence="2">
    <location>
        <begin position="120"/>
        <end position="236"/>
    </location>
</feature>
<dbReference type="InterPro" id="IPR010156">
    <property type="entry name" value="CRISPR-assoc_prot_Cas6"/>
</dbReference>
<dbReference type="PANTHER" id="PTHR36984">
    <property type="entry name" value="CRISPR-ASSOCIATED ENDORIBONUCLEASE CAS6 1"/>
    <property type="match status" value="1"/>
</dbReference>
<reference evidence="3 4" key="1">
    <citation type="journal article" date="2023" name="PLoS ONE">
        <title>Genome-based metabolic and phylogenomic analysis of three Terrisporobacter species.</title>
        <authorList>
            <person name="Boer T."/>
            <person name="Bengelsdorf F.R."/>
            <person name="Bomeke M."/>
            <person name="Daniel R."/>
            <person name="Poehlein A."/>
        </authorList>
    </citation>
    <scope>NUCLEOTIDE SEQUENCE [LARGE SCALE GENOMIC DNA]</scope>
    <source>
        <strain evidence="3 4">DSM 1288</strain>
    </source>
</reference>
<dbReference type="Pfam" id="PF01881">
    <property type="entry name" value="Cas_Cas6_C"/>
    <property type="match status" value="1"/>
</dbReference>
<organism evidence="3 4">
    <name type="scientific">Terrisporobacter glycolicus ATCC 14880 = DSM 1288</name>
    <dbReference type="NCBI Taxonomy" id="1121315"/>
    <lineage>
        <taxon>Bacteria</taxon>
        <taxon>Bacillati</taxon>
        <taxon>Bacillota</taxon>
        <taxon>Clostridia</taxon>
        <taxon>Peptostreptococcales</taxon>
        <taxon>Peptostreptococcaceae</taxon>
        <taxon>Terrisporobacter</taxon>
    </lineage>
</organism>
<evidence type="ECO:0000313" key="3">
    <source>
        <dbReference type="EMBL" id="WWD83744.1"/>
    </source>
</evidence>
<keyword evidence="1" id="KW-0051">Antiviral defense</keyword>
<dbReference type="Gene3D" id="3.30.70.1900">
    <property type="match status" value="1"/>
</dbReference>
<evidence type="ECO:0000313" key="4">
    <source>
        <dbReference type="Proteomes" id="UP001348492"/>
    </source>
</evidence>
<sequence>MRFELIFQLKNKTFPVDYRRVILSYIKKSLQDMSDGKYYEKYFKDTIQKDFSFSVQFPKMKFTKENIELEEDKIKVLFTTDNTKKTGLLLQQSFIKQKYKDFNIPNNNSMTLININQKREQKITNSKVIFKTYGLCVRDHNKESNKDTHYTYQDERFNEQLKIVLANEAKKAGFSQSLIDNLKFIPLNCKKVLIKHYGVYVDTTVGTFFLEGHPSLLQYFYNVGLGSRRAMFGYLDLVTQDL</sequence>
<dbReference type="PANTHER" id="PTHR36984:SF3">
    <property type="entry name" value="CRISPR-ASSOCIATED ENDORIBONUCLEASE CAS6"/>
    <property type="match status" value="1"/>
</dbReference>
<evidence type="ECO:0000259" key="2">
    <source>
        <dbReference type="Pfam" id="PF01881"/>
    </source>
</evidence>
<dbReference type="InterPro" id="IPR049435">
    <property type="entry name" value="Cas_Cas6_C"/>
</dbReference>
<gene>
    <name evidence="3" type="ORF">TEGL_21580</name>
</gene>
<dbReference type="InterPro" id="IPR045747">
    <property type="entry name" value="CRISPR-assoc_prot_Cas6_N_sf"/>
</dbReference>
<keyword evidence="4" id="KW-1185">Reference proteome</keyword>
<dbReference type="Gene3D" id="3.30.70.1890">
    <property type="match status" value="1"/>
</dbReference>
<dbReference type="EMBL" id="CP117523">
    <property type="protein sequence ID" value="WWD83744.1"/>
    <property type="molecule type" value="Genomic_DNA"/>
</dbReference>
<accession>A0ABZ2EUZ4</accession>